<evidence type="ECO:0000313" key="2">
    <source>
        <dbReference type="EMBL" id="NYJ13092.1"/>
    </source>
</evidence>
<dbReference type="Proteomes" id="UP000535276">
    <property type="component" value="Unassembled WGS sequence"/>
</dbReference>
<dbReference type="EMBL" id="JACBZV010000007">
    <property type="protein sequence ID" value="NYJ13092.1"/>
    <property type="molecule type" value="Genomic_DNA"/>
</dbReference>
<organism evidence="2 3">
    <name type="scientific">Rhizobium leguminosarum</name>
    <dbReference type="NCBI Taxonomy" id="384"/>
    <lineage>
        <taxon>Bacteria</taxon>
        <taxon>Pseudomonadati</taxon>
        <taxon>Pseudomonadota</taxon>
        <taxon>Alphaproteobacteria</taxon>
        <taxon>Hyphomicrobiales</taxon>
        <taxon>Rhizobiaceae</taxon>
        <taxon>Rhizobium/Agrobacterium group</taxon>
        <taxon>Rhizobium</taxon>
    </lineage>
</organism>
<comment type="caution">
    <text evidence="2">The sequence shown here is derived from an EMBL/GenBank/DDBJ whole genome shotgun (WGS) entry which is preliminary data.</text>
</comment>
<accession>A0A7Z0E156</accession>
<keyword evidence="1" id="KW-0472">Membrane</keyword>
<reference evidence="2 3" key="1">
    <citation type="submission" date="2020-07" db="EMBL/GenBank/DDBJ databases">
        <title>Genomic Encyclopedia of Type Strains, Phase IV (KMG-V): Genome sequencing to study the core and pangenomes of soil and plant-associated prokaryotes.</title>
        <authorList>
            <person name="Whitman W."/>
        </authorList>
    </citation>
    <scope>NUCLEOTIDE SEQUENCE [LARGE SCALE GENOMIC DNA]</scope>
    <source>
        <strain evidence="2 3">SEMIA 4052</strain>
    </source>
</reference>
<dbReference type="AlphaFoldDB" id="A0A7Z0E156"/>
<sequence length="48" mass="5419">MDLASRRGRNATLAVIHVNPLTFQLFCIAALHNKCFTKRSKYEHTASS</sequence>
<keyword evidence="1" id="KW-0812">Transmembrane</keyword>
<proteinExistence type="predicted"/>
<protein>
    <submittedName>
        <fullName evidence="2">Uncharacterized protein</fullName>
    </submittedName>
</protein>
<evidence type="ECO:0000256" key="1">
    <source>
        <dbReference type="SAM" id="Phobius"/>
    </source>
</evidence>
<evidence type="ECO:0000313" key="3">
    <source>
        <dbReference type="Proteomes" id="UP000535276"/>
    </source>
</evidence>
<feature type="transmembrane region" description="Helical" evidence="1">
    <location>
        <begin position="12"/>
        <end position="31"/>
    </location>
</feature>
<gene>
    <name evidence="2" type="ORF">GGI64_004173</name>
</gene>
<name>A0A7Z0E156_RHILE</name>
<keyword evidence="1" id="KW-1133">Transmembrane helix</keyword>